<dbReference type="Proteomes" id="UP000613160">
    <property type="component" value="Unassembled WGS sequence"/>
</dbReference>
<accession>A0A916Y883</accession>
<dbReference type="PANTHER" id="PTHR36513:SF1">
    <property type="entry name" value="TRANSMEMBRANE PROTEIN"/>
    <property type="match status" value="1"/>
</dbReference>
<gene>
    <name evidence="1" type="ORF">GCM10011335_41160</name>
</gene>
<keyword evidence="2" id="KW-1185">Reference proteome</keyword>
<dbReference type="InterPro" id="IPR010297">
    <property type="entry name" value="DUF900_hydrolase"/>
</dbReference>
<dbReference type="RefSeq" id="WP_188854339.1">
    <property type="nucleotide sequence ID" value="NZ_BMJJ01000011.1"/>
</dbReference>
<dbReference type="PIRSF" id="PIRSF033909">
    <property type="entry name" value="UCP033909"/>
    <property type="match status" value="1"/>
</dbReference>
<dbReference type="Pfam" id="PF05990">
    <property type="entry name" value="DUF900"/>
    <property type="match status" value="1"/>
</dbReference>
<proteinExistence type="predicted"/>
<sequence length="362" mass="38426">MLVGLTIGGCATRPGDDALVPTLGAAQGARDVKVLVATDRAPDGAQNRGYGSGRATLRYEELTISVPPGHKPGAIEWTETTAKDLSRSFVVTRRRALDEDGFRQTVASRVGNGASAGVFVHGYNYTLTEAVFRVAQLSADAPSVTVPVLFSWPSEAAVALYVSDRDAVTYARDDLARVLSILGGIRMKGKIILAGHSMGAWLVMETLRQFRLEGRQRLIDRFEVALAAPDIDVDVFRRQLAVLGPLDPPLTVLVAKDDRALQVSRGLTGGRQRVGAVDVDEPRLAEIARQEGFRVVDISSVEASDGARHDRFFGFAAMQPLTMAKEGGPLGEIGRAGAFVFNSAGAAVAAPFTLAGRALGGT</sequence>
<evidence type="ECO:0008006" key="3">
    <source>
        <dbReference type="Google" id="ProtNLM"/>
    </source>
</evidence>
<dbReference type="PANTHER" id="PTHR36513">
    <property type="entry name" value="ABC TRANSMEMBRANE TYPE-1 DOMAIN-CONTAINING PROTEIN"/>
    <property type="match status" value="1"/>
</dbReference>
<name>A0A916Y883_9HYPH</name>
<dbReference type="InterPro" id="IPR014586">
    <property type="entry name" value="UCP033909"/>
</dbReference>
<dbReference type="AlphaFoldDB" id="A0A916Y883"/>
<dbReference type="Gene3D" id="3.40.50.1820">
    <property type="entry name" value="alpha/beta hydrolase"/>
    <property type="match status" value="1"/>
</dbReference>
<reference evidence="1" key="1">
    <citation type="journal article" date="2014" name="Int. J. Syst. Evol. Microbiol.">
        <title>Complete genome sequence of Corynebacterium casei LMG S-19264T (=DSM 44701T), isolated from a smear-ripened cheese.</title>
        <authorList>
            <consortium name="US DOE Joint Genome Institute (JGI-PGF)"/>
            <person name="Walter F."/>
            <person name="Albersmeier A."/>
            <person name="Kalinowski J."/>
            <person name="Ruckert C."/>
        </authorList>
    </citation>
    <scope>NUCLEOTIDE SEQUENCE</scope>
    <source>
        <strain evidence="1">CGMCC 1.15493</strain>
    </source>
</reference>
<evidence type="ECO:0000313" key="2">
    <source>
        <dbReference type="Proteomes" id="UP000613160"/>
    </source>
</evidence>
<protein>
    <recommendedName>
        <fullName evidence="3">Esterase/lipase superfamily enzyme</fullName>
    </recommendedName>
</protein>
<dbReference type="EMBL" id="BMJJ01000011">
    <property type="protein sequence ID" value="GGD33935.1"/>
    <property type="molecule type" value="Genomic_DNA"/>
</dbReference>
<reference evidence="1" key="2">
    <citation type="submission" date="2020-09" db="EMBL/GenBank/DDBJ databases">
        <authorList>
            <person name="Sun Q."/>
            <person name="Zhou Y."/>
        </authorList>
    </citation>
    <scope>NUCLEOTIDE SEQUENCE</scope>
    <source>
        <strain evidence="1">CGMCC 1.15493</strain>
    </source>
</reference>
<evidence type="ECO:0000313" key="1">
    <source>
        <dbReference type="EMBL" id="GGD33935.1"/>
    </source>
</evidence>
<organism evidence="1 2">
    <name type="scientific">Aureimonas glaciei</name>
    <dbReference type="NCBI Taxonomy" id="1776957"/>
    <lineage>
        <taxon>Bacteria</taxon>
        <taxon>Pseudomonadati</taxon>
        <taxon>Pseudomonadota</taxon>
        <taxon>Alphaproteobacteria</taxon>
        <taxon>Hyphomicrobiales</taxon>
        <taxon>Aurantimonadaceae</taxon>
        <taxon>Aureimonas</taxon>
    </lineage>
</organism>
<dbReference type="SUPFAM" id="SSF53474">
    <property type="entry name" value="alpha/beta-Hydrolases"/>
    <property type="match status" value="1"/>
</dbReference>
<dbReference type="InterPro" id="IPR029058">
    <property type="entry name" value="AB_hydrolase_fold"/>
</dbReference>
<comment type="caution">
    <text evidence="1">The sequence shown here is derived from an EMBL/GenBank/DDBJ whole genome shotgun (WGS) entry which is preliminary data.</text>
</comment>